<evidence type="ECO:0000313" key="9">
    <source>
        <dbReference type="Proteomes" id="UP000270094"/>
    </source>
</evidence>
<protein>
    <submittedName>
        <fullName evidence="8">Uncharacterized protein</fullName>
    </submittedName>
</protein>
<proteinExistence type="inferred from homology"/>
<keyword evidence="3 7" id="KW-0812">Transmembrane</keyword>
<feature type="transmembrane region" description="Helical" evidence="7">
    <location>
        <begin position="78"/>
        <end position="95"/>
    </location>
</feature>
<dbReference type="AlphaFoldDB" id="A0A3P7IRC6"/>
<comment type="similarity">
    <text evidence="2">Belongs to the major facilitator superfamily. Proton-dependent oligopeptide transporter (POT/PTR) (TC 2.A.17) family.</text>
</comment>
<dbReference type="PANTHER" id="PTHR11654">
    <property type="entry name" value="OLIGOPEPTIDE TRANSPORTER-RELATED"/>
    <property type="match status" value="1"/>
</dbReference>
<dbReference type="Gene3D" id="1.20.1250.20">
    <property type="entry name" value="MFS general substrate transporter like domains"/>
    <property type="match status" value="1"/>
</dbReference>
<dbReference type="InterPro" id="IPR000109">
    <property type="entry name" value="POT_fam"/>
</dbReference>
<evidence type="ECO:0000256" key="6">
    <source>
        <dbReference type="ARBA" id="ARBA00023136"/>
    </source>
</evidence>
<accession>A0A3P7IRC6</accession>
<keyword evidence="9" id="KW-1185">Reference proteome</keyword>
<dbReference type="Proteomes" id="UP000270094">
    <property type="component" value="Unassembled WGS sequence"/>
</dbReference>
<name>A0A3P7IRC6_STRVU</name>
<dbReference type="Pfam" id="PF00854">
    <property type="entry name" value="PTR2"/>
    <property type="match status" value="1"/>
</dbReference>
<evidence type="ECO:0000256" key="5">
    <source>
        <dbReference type="ARBA" id="ARBA00022989"/>
    </source>
</evidence>
<evidence type="ECO:0000256" key="4">
    <source>
        <dbReference type="ARBA" id="ARBA00022856"/>
    </source>
</evidence>
<keyword evidence="4" id="KW-0813">Transport</keyword>
<gene>
    <name evidence="8" type="ORF">SVUK_LOCUS10449</name>
</gene>
<evidence type="ECO:0000256" key="2">
    <source>
        <dbReference type="ARBA" id="ARBA00005982"/>
    </source>
</evidence>
<dbReference type="GO" id="GO:0022857">
    <property type="term" value="F:transmembrane transporter activity"/>
    <property type="evidence" value="ECO:0007669"/>
    <property type="project" value="InterPro"/>
</dbReference>
<evidence type="ECO:0000256" key="1">
    <source>
        <dbReference type="ARBA" id="ARBA00004141"/>
    </source>
</evidence>
<comment type="subcellular location">
    <subcellularLocation>
        <location evidence="1">Membrane</location>
        <topology evidence="1">Multi-pass membrane protein</topology>
    </subcellularLocation>
</comment>
<evidence type="ECO:0000313" key="8">
    <source>
        <dbReference type="EMBL" id="VDM75451.1"/>
    </source>
</evidence>
<organism evidence="8 9">
    <name type="scientific">Strongylus vulgaris</name>
    <name type="common">Blood worm</name>
    <dbReference type="NCBI Taxonomy" id="40348"/>
    <lineage>
        <taxon>Eukaryota</taxon>
        <taxon>Metazoa</taxon>
        <taxon>Ecdysozoa</taxon>
        <taxon>Nematoda</taxon>
        <taxon>Chromadorea</taxon>
        <taxon>Rhabditida</taxon>
        <taxon>Rhabditina</taxon>
        <taxon>Rhabditomorpha</taxon>
        <taxon>Strongyloidea</taxon>
        <taxon>Strongylidae</taxon>
        <taxon>Strongylus</taxon>
    </lineage>
</organism>
<dbReference type="OrthoDB" id="205993at2759"/>
<dbReference type="InterPro" id="IPR036259">
    <property type="entry name" value="MFS_trans_sf"/>
</dbReference>
<keyword evidence="5 7" id="KW-1133">Transmembrane helix</keyword>
<feature type="transmembrane region" description="Helical" evidence="7">
    <location>
        <begin position="125"/>
        <end position="146"/>
    </location>
</feature>
<reference evidence="8 9" key="1">
    <citation type="submission" date="2018-11" db="EMBL/GenBank/DDBJ databases">
        <authorList>
            <consortium name="Pathogen Informatics"/>
        </authorList>
    </citation>
    <scope>NUCLEOTIDE SEQUENCE [LARGE SCALE GENOMIC DNA]</scope>
</reference>
<dbReference type="GO" id="GO:0015833">
    <property type="term" value="P:peptide transport"/>
    <property type="evidence" value="ECO:0007669"/>
    <property type="project" value="UniProtKB-KW"/>
</dbReference>
<keyword evidence="4" id="KW-0571">Peptide transport</keyword>
<evidence type="ECO:0000256" key="3">
    <source>
        <dbReference type="ARBA" id="ARBA00022692"/>
    </source>
</evidence>
<sequence length="201" mass="22636">MWTAGKRTIFGRSNKPMAHWLDRAAPETSPEMIQSVKSFINVAVIFGPLVRSNKPMAHWLDRAAPETSPEMIQSVKSFINVAVIFGPLVFFWALFDQQGSTWVLQARRLDGRIGWITVLPEQINILNPLIVIIMVPIFEAFIYPMARKFFHVTPLRKMALGGLLTATAFIMAGLLQVRTLTIPISLSQKEMSSLLRKKSAE</sequence>
<feature type="transmembrane region" description="Helical" evidence="7">
    <location>
        <begin position="158"/>
        <end position="177"/>
    </location>
</feature>
<dbReference type="EMBL" id="UYYB01095352">
    <property type="protein sequence ID" value="VDM75451.1"/>
    <property type="molecule type" value="Genomic_DNA"/>
</dbReference>
<evidence type="ECO:0000256" key="7">
    <source>
        <dbReference type="SAM" id="Phobius"/>
    </source>
</evidence>
<keyword evidence="6 7" id="KW-0472">Membrane</keyword>
<dbReference type="GO" id="GO:0016020">
    <property type="term" value="C:membrane"/>
    <property type="evidence" value="ECO:0007669"/>
    <property type="project" value="UniProtKB-SubCell"/>
</dbReference>
<keyword evidence="4" id="KW-0653">Protein transport</keyword>